<dbReference type="EMBL" id="MT630943">
    <property type="protein sequence ID" value="QNO44273.1"/>
    <property type="molecule type" value="Genomic_DNA"/>
</dbReference>
<dbReference type="AlphaFoldDB" id="A0A7G9Y8D9"/>
<evidence type="ECO:0000256" key="1">
    <source>
        <dbReference type="SAM" id="Phobius"/>
    </source>
</evidence>
<protein>
    <submittedName>
        <fullName evidence="2">Uncharacterized protein</fullName>
    </submittedName>
</protein>
<dbReference type="Pfam" id="PF20181">
    <property type="entry name" value="DUF6544"/>
    <property type="match status" value="1"/>
</dbReference>
<sequence>MLGKIYIVIGVVVFVLITTLIIGDRMMKSELDKDIEKLFADSENMSGKVYTSKQIKDLPVPVQRYFKYSLKENQPYVSYARLQHGGEFKASKNWVSIKGEEYFTVQKPGFVWSGKVPLFSAKDVYIDGTGNLKVKLLSLIKIVDAKGQETDQGELLRWLGEAPLFPTALLPSENLRWEPIDNNSAKVIFTDKNLTIEGEFYFNEEGQIIQFKTKRYKDKTTLENFTGYCGDYRTVDGMKVPFYLEAVWNLGSGDLSYAKFKIDQIEYNNPSKF</sequence>
<reference evidence="2" key="1">
    <citation type="submission" date="2020-06" db="EMBL/GenBank/DDBJ databases">
        <title>Unique genomic features of the anaerobic methanotrophic archaea.</title>
        <authorList>
            <person name="Chadwick G.L."/>
            <person name="Skennerton C.T."/>
            <person name="Laso-Perez R."/>
            <person name="Leu A.O."/>
            <person name="Speth D.R."/>
            <person name="Yu H."/>
            <person name="Morgan-Lang C."/>
            <person name="Hatzenpichler R."/>
            <person name="Goudeau D."/>
            <person name="Malmstrom R."/>
            <person name="Brazelton W.J."/>
            <person name="Woyke T."/>
            <person name="Hallam S.J."/>
            <person name="Tyson G.W."/>
            <person name="Wegener G."/>
            <person name="Boetius A."/>
            <person name="Orphan V."/>
        </authorList>
    </citation>
    <scope>NUCLEOTIDE SEQUENCE</scope>
</reference>
<feature type="transmembrane region" description="Helical" evidence="1">
    <location>
        <begin position="6"/>
        <end position="23"/>
    </location>
</feature>
<organism evidence="2">
    <name type="scientific">Candidatus Methanogaster sp. ANME-2c ERB4</name>
    <dbReference type="NCBI Taxonomy" id="2759911"/>
    <lineage>
        <taxon>Archaea</taxon>
        <taxon>Methanobacteriati</taxon>
        <taxon>Methanobacteriota</taxon>
        <taxon>Stenosarchaea group</taxon>
        <taxon>Methanomicrobia</taxon>
        <taxon>Methanosarcinales</taxon>
        <taxon>ANME-2 cluster</taxon>
        <taxon>Candidatus Methanogasteraceae</taxon>
        <taxon>Candidatus Methanogaster</taxon>
    </lineage>
</organism>
<name>A0A7G9Y8D9_9EURY</name>
<keyword evidence="1" id="KW-0812">Transmembrane</keyword>
<gene>
    <name evidence="2" type="ORF">FLBAJJLG_00013</name>
</gene>
<accession>A0A7G9Y8D9</accession>
<proteinExistence type="predicted"/>
<dbReference type="InterPro" id="IPR046674">
    <property type="entry name" value="DUF6544"/>
</dbReference>
<keyword evidence="1" id="KW-1133">Transmembrane helix</keyword>
<keyword evidence="1" id="KW-0472">Membrane</keyword>
<evidence type="ECO:0000313" key="2">
    <source>
        <dbReference type="EMBL" id="QNO44273.1"/>
    </source>
</evidence>